<organism evidence="1 2">
    <name type="scientific">Hypothenemus hampei</name>
    <name type="common">Coffee berry borer</name>
    <dbReference type="NCBI Taxonomy" id="57062"/>
    <lineage>
        <taxon>Eukaryota</taxon>
        <taxon>Metazoa</taxon>
        <taxon>Ecdysozoa</taxon>
        <taxon>Arthropoda</taxon>
        <taxon>Hexapoda</taxon>
        <taxon>Insecta</taxon>
        <taxon>Pterygota</taxon>
        <taxon>Neoptera</taxon>
        <taxon>Endopterygota</taxon>
        <taxon>Coleoptera</taxon>
        <taxon>Polyphaga</taxon>
        <taxon>Cucujiformia</taxon>
        <taxon>Curculionidae</taxon>
        <taxon>Scolytinae</taxon>
        <taxon>Hypothenemus</taxon>
    </lineage>
</organism>
<dbReference type="AlphaFoldDB" id="A0ABD1E1Q2"/>
<proteinExistence type="predicted"/>
<keyword evidence="2" id="KW-1185">Reference proteome</keyword>
<comment type="caution">
    <text evidence="1">The sequence shown here is derived from an EMBL/GenBank/DDBJ whole genome shotgun (WGS) entry which is preliminary data.</text>
</comment>
<dbReference type="EMBL" id="JBDJPC010000015">
    <property type="protein sequence ID" value="KAL1488260.1"/>
    <property type="molecule type" value="Genomic_DNA"/>
</dbReference>
<sequence length="76" mass="8719">MECPNFYHGVVFTIQKSTTFVNITLSLNPTVCRCHNHHITPLQVSCQSERICVVVFGLMICNRGGPVWWYLHLQEA</sequence>
<name>A0ABD1E1Q2_HYPHA</name>
<reference evidence="1 2" key="1">
    <citation type="submission" date="2024-05" db="EMBL/GenBank/DDBJ databases">
        <title>Genetic variation in Jamaican populations of the coffee berry borer (Hypothenemus hampei).</title>
        <authorList>
            <person name="Errbii M."/>
            <person name="Myrie A."/>
        </authorList>
    </citation>
    <scope>NUCLEOTIDE SEQUENCE [LARGE SCALE GENOMIC DNA]</scope>
    <source>
        <strain evidence="1">JA-Hopewell-2020-01-JO</strain>
        <tissue evidence="1">Whole body</tissue>
    </source>
</reference>
<accession>A0ABD1E1Q2</accession>
<dbReference type="Proteomes" id="UP001566132">
    <property type="component" value="Unassembled WGS sequence"/>
</dbReference>
<evidence type="ECO:0000313" key="2">
    <source>
        <dbReference type="Proteomes" id="UP001566132"/>
    </source>
</evidence>
<protein>
    <submittedName>
        <fullName evidence="1">Uncharacterized protein</fullName>
    </submittedName>
</protein>
<gene>
    <name evidence="1" type="ORF">ABEB36_015214</name>
</gene>
<evidence type="ECO:0000313" key="1">
    <source>
        <dbReference type="EMBL" id="KAL1488260.1"/>
    </source>
</evidence>